<evidence type="ECO:0000256" key="2">
    <source>
        <dbReference type="ARBA" id="ARBA00023015"/>
    </source>
</evidence>
<evidence type="ECO:0000313" key="7">
    <source>
        <dbReference type="Proteomes" id="UP001550853"/>
    </source>
</evidence>
<sequence>MGSDRCGRSEPSVHQLRLFVTLSEELHFRRAAARLFMTQSALSQQIRALEQRIGLQLLSRTTRTVTLTPSGEALLPEARAVTEAMDGLHRTARVRAREVEGRVVIGTLTAEPSMPQTRAIIDGLRSRHPALTIEMRSLNFANQYEALATGEVDVAFLRPPAPPGIRLQHLVEEPRVVCLPVDDPLVDKERIVLDDLATRSMVTMPDASPRVWRDFWAIDPRPDGTPISFGPLAVDVEEVLAQVALGTVIGFLPASVRTFYPRPGIRYRDVADLPPCTMALTWFAQNHDHPEITLIRNLARAVLPTGPHGVPSDGPSRT</sequence>
<dbReference type="SUPFAM" id="SSF46785">
    <property type="entry name" value="Winged helix' DNA-binding domain"/>
    <property type="match status" value="1"/>
</dbReference>
<protein>
    <submittedName>
        <fullName evidence="6">LysR substrate-binding domain-containing protein</fullName>
    </submittedName>
</protein>
<evidence type="ECO:0000256" key="3">
    <source>
        <dbReference type="ARBA" id="ARBA00023125"/>
    </source>
</evidence>
<evidence type="ECO:0000259" key="5">
    <source>
        <dbReference type="PROSITE" id="PS50931"/>
    </source>
</evidence>
<dbReference type="SUPFAM" id="SSF53850">
    <property type="entry name" value="Periplasmic binding protein-like II"/>
    <property type="match status" value="1"/>
</dbReference>
<keyword evidence="3" id="KW-0238">DNA-binding</keyword>
<comment type="caution">
    <text evidence="6">The sequence shown here is derived from an EMBL/GenBank/DDBJ whole genome shotgun (WGS) entry which is preliminary data.</text>
</comment>
<organism evidence="6 7">
    <name type="scientific">Streptomyces catenulae</name>
    <dbReference type="NCBI Taxonomy" id="66875"/>
    <lineage>
        <taxon>Bacteria</taxon>
        <taxon>Bacillati</taxon>
        <taxon>Actinomycetota</taxon>
        <taxon>Actinomycetes</taxon>
        <taxon>Kitasatosporales</taxon>
        <taxon>Streptomycetaceae</taxon>
        <taxon>Streptomyces</taxon>
    </lineage>
</organism>
<dbReference type="PROSITE" id="PS50931">
    <property type="entry name" value="HTH_LYSR"/>
    <property type="match status" value="1"/>
</dbReference>
<dbReference type="InterPro" id="IPR000847">
    <property type="entry name" value="LysR_HTH_N"/>
</dbReference>
<feature type="domain" description="HTH lysR-type" evidence="5">
    <location>
        <begin position="11"/>
        <end position="68"/>
    </location>
</feature>
<evidence type="ECO:0000256" key="1">
    <source>
        <dbReference type="ARBA" id="ARBA00009437"/>
    </source>
</evidence>
<keyword evidence="4" id="KW-0804">Transcription</keyword>
<name>A0ABV2Z0I2_9ACTN</name>
<dbReference type="RefSeq" id="WP_037677625.1">
    <property type="nucleotide sequence ID" value="NZ_JBEZVI010000009.1"/>
</dbReference>
<comment type="similarity">
    <text evidence="1">Belongs to the LysR transcriptional regulatory family.</text>
</comment>
<keyword evidence="7" id="KW-1185">Reference proteome</keyword>
<gene>
    <name evidence="6" type="ORF">AB0E61_13835</name>
</gene>
<dbReference type="PANTHER" id="PTHR30346">
    <property type="entry name" value="TRANSCRIPTIONAL DUAL REGULATOR HCAR-RELATED"/>
    <property type="match status" value="1"/>
</dbReference>
<keyword evidence="2" id="KW-0805">Transcription regulation</keyword>
<dbReference type="Gene3D" id="3.40.190.10">
    <property type="entry name" value="Periplasmic binding protein-like II"/>
    <property type="match status" value="2"/>
</dbReference>
<dbReference type="Pfam" id="PF00126">
    <property type="entry name" value="HTH_1"/>
    <property type="match status" value="1"/>
</dbReference>
<dbReference type="EMBL" id="JBEZVI010000009">
    <property type="protein sequence ID" value="MEU3711166.1"/>
    <property type="molecule type" value="Genomic_DNA"/>
</dbReference>
<dbReference type="InterPro" id="IPR036388">
    <property type="entry name" value="WH-like_DNA-bd_sf"/>
</dbReference>
<dbReference type="Gene3D" id="1.10.10.10">
    <property type="entry name" value="Winged helix-like DNA-binding domain superfamily/Winged helix DNA-binding domain"/>
    <property type="match status" value="1"/>
</dbReference>
<dbReference type="PRINTS" id="PR00039">
    <property type="entry name" value="HTHLYSR"/>
</dbReference>
<dbReference type="Pfam" id="PF03466">
    <property type="entry name" value="LysR_substrate"/>
    <property type="match status" value="1"/>
</dbReference>
<evidence type="ECO:0000256" key="4">
    <source>
        <dbReference type="ARBA" id="ARBA00023163"/>
    </source>
</evidence>
<dbReference type="Proteomes" id="UP001550853">
    <property type="component" value="Unassembled WGS sequence"/>
</dbReference>
<evidence type="ECO:0000313" key="6">
    <source>
        <dbReference type="EMBL" id="MEU3711166.1"/>
    </source>
</evidence>
<dbReference type="CDD" id="cd08414">
    <property type="entry name" value="PBP2_LTTR_aromatics_like"/>
    <property type="match status" value="1"/>
</dbReference>
<reference evidence="6 7" key="1">
    <citation type="submission" date="2024-06" db="EMBL/GenBank/DDBJ databases">
        <title>The Natural Products Discovery Center: Release of the First 8490 Sequenced Strains for Exploring Actinobacteria Biosynthetic Diversity.</title>
        <authorList>
            <person name="Kalkreuter E."/>
            <person name="Kautsar S.A."/>
            <person name="Yang D."/>
            <person name="Bader C.D."/>
            <person name="Teijaro C.N."/>
            <person name="Fluegel L."/>
            <person name="Davis C.M."/>
            <person name="Simpson J.R."/>
            <person name="Lauterbach L."/>
            <person name="Steele A.D."/>
            <person name="Gui C."/>
            <person name="Meng S."/>
            <person name="Li G."/>
            <person name="Viehrig K."/>
            <person name="Ye F."/>
            <person name="Su P."/>
            <person name="Kiefer A.F."/>
            <person name="Nichols A."/>
            <person name="Cepeda A.J."/>
            <person name="Yan W."/>
            <person name="Fan B."/>
            <person name="Jiang Y."/>
            <person name="Adhikari A."/>
            <person name="Zheng C.-J."/>
            <person name="Schuster L."/>
            <person name="Cowan T.M."/>
            <person name="Smanski M.J."/>
            <person name="Chevrette M.G."/>
            <person name="De Carvalho L.P.S."/>
            <person name="Shen B."/>
        </authorList>
    </citation>
    <scope>NUCLEOTIDE SEQUENCE [LARGE SCALE GENOMIC DNA]</scope>
    <source>
        <strain evidence="6 7">NPDC033039</strain>
    </source>
</reference>
<dbReference type="InterPro" id="IPR036390">
    <property type="entry name" value="WH_DNA-bd_sf"/>
</dbReference>
<dbReference type="InterPro" id="IPR005119">
    <property type="entry name" value="LysR_subst-bd"/>
</dbReference>
<accession>A0ABV2Z0I2</accession>
<dbReference type="PANTHER" id="PTHR30346:SF0">
    <property type="entry name" value="HCA OPERON TRANSCRIPTIONAL ACTIVATOR HCAR"/>
    <property type="match status" value="1"/>
</dbReference>
<proteinExistence type="inferred from homology"/>